<dbReference type="KEGG" id="ngr:NAEGRDRAFT_63901"/>
<keyword evidence="2" id="KW-1185">Reference proteome</keyword>
<accession>D2V4T5</accession>
<evidence type="ECO:0000313" key="1">
    <source>
        <dbReference type="EMBL" id="EFC48158.1"/>
    </source>
</evidence>
<dbReference type="Proteomes" id="UP000006671">
    <property type="component" value="Unassembled WGS sequence"/>
</dbReference>
<dbReference type="Gene3D" id="3.20.10.10">
    <property type="entry name" value="D-amino Acid Aminotransferase, subunit A, domain 2"/>
    <property type="match status" value="1"/>
</dbReference>
<dbReference type="OMA" id="VIMCEED"/>
<dbReference type="RefSeq" id="XP_002680902.1">
    <property type="nucleotide sequence ID" value="XM_002680856.1"/>
</dbReference>
<dbReference type="VEuPathDB" id="AmoebaDB:NAEGRDRAFT_63901"/>
<dbReference type="AlphaFoldDB" id="D2V4T5"/>
<evidence type="ECO:0000313" key="2">
    <source>
        <dbReference type="Proteomes" id="UP000006671"/>
    </source>
</evidence>
<organism evidence="2">
    <name type="scientific">Naegleria gruberi</name>
    <name type="common">Amoeba</name>
    <dbReference type="NCBI Taxonomy" id="5762"/>
    <lineage>
        <taxon>Eukaryota</taxon>
        <taxon>Discoba</taxon>
        <taxon>Heterolobosea</taxon>
        <taxon>Tetramitia</taxon>
        <taxon>Eutetramitia</taxon>
        <taxon>Vahlkampfiidae</taxon>
        <taxon>Naegleria</taxon>
    </lineage>
</organism>
<dbReference type="GO" id="GO:0003824">
    <property type="term" value="F:catalytic activity"/>
    <property type="evidence" value="ECO:0007669"/>
    <property type="project" value="InterPro"/>
</dbReference>
<dbReference type="InterPro" id="IPR043132">
    <property type="entry name" value="BCAT-like_C"/>
</dbReference>
<name>D2V4T5_NAEGR</name>
<dbReference type="EMBL" id="GG738852">
    <property type="protein sequence ID" value="EFC48158.1"/>
    <property type="molecule type" value="Genomic_DNA"/>
</dbReference>
<dbReference type="InParanoid" id="D2V4T5"/>
<reference evidence="1 2" key="1">
    <citation type="journal article" date="2010" name="Cell">
        <title>The genome of Naegleria gruberi illuminates early eukaryotic versatility.</title>
        <authorList>
            <person name="Fritz-Laylin L.K."/>
            <person name="Prochnik S.E."/>
            <person name="Ginger M.L."/>
            <person name="Dacks J.B."/>
            <person name="Carpenter M.L."/>
            <person name="Field M.C."/>
            <person name="Kuo A."/>
            <person name="Paredez A."/>
            <person name="Chapman J."/>
            <person name="Pham J."/>
            <person name="Shu S."/>
            <person name="Neupane R."/>
            <person name="Cipriano M."/>
            <person name="Mancuso J."/>
            <person name="Tu H."/>
            <person name="Salamov A."/>
            <person name="Lindquist E."/>
            <person name="Shapiro H."/>
            <person name="Lucas S."/>
            <person name="Grigoriev I.V."/>
            <person name="Cande W.Z."/>
            <person name="Fulton C."/>
            <person name="Rokhsar D.S."/>
            <person name="Dawson S.C."/>
        </authorList>
    </citation>
    <scope>NUCLEOTIDE SEQUENCE [LARGE SCALE GENOMIC DNA]</scope>
    <source>
        <strain evidence="1 2">NEG-M</strain>
    </source>
</reference>
<dbReference type="InterPro" id="IPR001544">
    <property type="entry name" value="Aminotrans_IV"/>
</dbReference>
<sequence length="369" mass="42022">MESQNLLIKNGIIAECKSVPYSAHDLLQMMRGAYTTARSTLNGKAVFEFAFHIHRLIYTSLKMLQHFKSNLNANTDEFAQEEGHYPLKDLFQLESFTQTIREMTKAGIEKLKDFYQFKDENLEFKITLVIVFPNRYSYPESINRESIQDSSSKYNIYLHLCPMPNTPKTIHVDVHPGSRFHWGNVKDTYWAIERSQLGHKKLKTSNEVIMCEEDGSLREGISSNFFAILKSNGKTQTANEGVLIGSTRAAVIPGPVEDSLDLKLETDMNTLLNQDQYEITAPNLANLLEFEEVFITSTTRLLLPIKQMNIAKECIHSILPKEKAELLLNSGKLQETDSYYVCQFSTVRGEELSQQLISTLVSKSTILSE</sequence>
<gene>
    <name evidence="1" type="ORF">NAEGRDRAFT_63901</name>
</gene>
<dbReference type="SUPFAM" id="SSF56752">
    <property type="entry name" value="D-aminoacid aminotransferase-like PLP-dependent enzymes"/>
    <property type="match status" value="1"/>
</dbReference>
<dbReference type="GeneID" id="8849607"/>
<dbReference type="InterPro" id="IPR036038">
    <property type="entry name" value="Aminotransferase-like"/>
</dbReference>
<dbReference type="OrthoDB" id="59470at2759"/>
<dbReference type="PANTHER" id="PTHR47703:SF2">
    <property type="entry name" value="D-AMINOACID AMINOTRANSFERASE-LIKE PLP-DEPENDENT ENZYMES SUPERFAMILY PROTEIN"/>
    <property type="match status" value="1"/>
</dbReference>
<dbReference type="PANTHER" id="PTHR47703">
    <property type="entry name" value="D-AMINOACID AMINOTRANSFERASE-LIKE PLP-DEPENDENT ENZYMES SUPERFAMILY PROTEIN"/>
    <property type="match status" value="1"/>
</dbReference>
<protein>
    <submittedName>
        <fullName evidence="1">Predicted protein</fullName>
    </submittedName>
</protein>
<proteinExistence type="predicted"/>
<dbReference type="Pfam" id="PF01063">
    <property type="entry name" value="Aminotran_4"/>
    <property type="match status" value="1"/>
</dbReference>